<keyword evidence="2" id="KW-1185">Reference proteome</keyword>
<reference evidence="1 2" key="1">
    <citation type="submission" date="2021-06" db="EMBL/GenBank/DDBJ databases">
        <authorList>
            <person name="Palmer J.M."/>
        </authorList>
    </citation>
    <scope>NUCLEOTIDE SEQUENCE [LARGE SCALE GENOMIC DNA]</scope>
    <source>
        <strain evidence="1 2">AS_MEX2019</strain>
        <tissue evidence="1">Muscle</tissue>
    </source>
</reference>
<gene>
    <name evidence="1" type="ORF">AMECASPLE_026558</name>
</gene>
<comment type="caution">
    <text evidence="1">The sequence shown here is derived from an EMBL/GenBank/DDBJ whole genome shotgun (WGS) entry which is preliminary data.</text>
</comment>
<dbReference type="Proteomes" id="UP001469553">
    <property type="component" value="Unassembled WGS sequence"/>
</dbReference>
<evidence type="ECO:0000313" key="1">
    <source>
        <dbReference type="EMBL" id="MEQ2315839.1"/>
    </source>
</evidence>
<accession>A0ABV1AB98</accession>
<sequence>MERNCFSRGRDTLTTQRLEKHIQQRGTRVLCGPGQNSFLGSFHTVIFISAPSVPAIATRVQTSDQHHSLLFSSHTNHSKHFALKPQSHSQSYTGCRSVDSMGLNALPKGTSTCRRIRIQNLQIAGQLLNPLSHSHLIKTTKLIVLRY</sequence>
<protein>
    <submittedName>
        <fullName evidence="1">Uncharacterized protein</fullName>
    </submittedName>
</protein>
<name>A0ABV1AB98_9TELE</name>
<evidence type="ECO:0000313" key="2">
    <source>
        <dbReference type="Proteomes" id="UP001469553"/>
    </source>
</evidence>
<organism evidence="1 2">
    <name type="scientific">Ameca splendens</name>
    <dbReference type="NCBI Taxonomy" id="208324"/>
    <lineage>
        <taxon>Eukaryota</taxon>
        <taxon>Metazoa</taxon>
        <taxon>Chordata</taxon>
        <taxon>Craniata</taxon>
        <taxon>Vertebrata</taxon>
        <taxon>Euteleostomi</taxon>
        <taxon>Actinopterygii</taxon>
        <taxon>Neopterygii</taxon>
        <taxon>Teleostei</taxon>
        <taxon>Neoteleostei</taxon>
        <taxon>Acanthomorphata</taxon>
        <taxon>Ovalentaria</taxon>
        <taxon>Atherinomorphae</taxon>
        <taxon>Cyprinodontiformes</taxon>
        <taxon>Goodeidae</taxon>
        <taxon>Ameca</taxon>
    </lineage>
</organism>
<proteinExistence type="predicted"/>
<dbReference type="EMBL" id="JAHRIP010087367">
    <property type="protein sequence ID" value="MEQ2315839.1"/>
    <property type="molecule type" value="Genomic_DNA"/>
</dbReference>